<dbReference type="AlphaFoldDB" id="A0ABD3NTW0"/>
<gene>
    <name evidence="2" type="ORF">ACHAW5_009995</name>
</gene>
<organism evidence="2 3">
    <name type="scientific">Stephanodiscus triporus</name>
    <dbReference type="NCBI Taxonomy" id="2934178"/>
    <lineage>
        <taxon>Eukaryota</taxon>
        <taxon>Sar</taxon>
        <taxon>Stramenopiles</taxon>
        <taxon>Ochrophyta</taxon>
        <taxon>Bacillariophyta</taxon>
        <taxon>Coscinodiscophyceae</taxon>
        <taxon>Thalassiosirophycidae</taxon>
        <taxon>Stephanodiscales</taxon>
        <taxon>Stephanodiscaceae</taxon>
        <taxon>Stephanodiscus</taxon>
    </lineage>
</organism>
<feature type="region of interest" description="Disordered" evidence="1">
    <location>
        <begin position="1"/>
        <end position="25"/>
    </location>
</feature>
<name>A0ABD3NTW0_9STRA</name>
<protein>
    <submittedName>
        <fullName evidence="2">Uncharacterized protein</fullName>
    </submittedName>
</protein>
<comment type="caution">
    <text evidence="2">The sequence shown here is derived from an EMBL/GenBank/DDBJ whole genome shotgun (WGS) entry which is preliminary data.</text>
</comment>
<keyword evidence="3" id="KW-1185">Reference proteome</keyword>
<evidence type="ECO:0000256" key="1">
    <source>
        <dbReference type="SAM" id="MobiDB-lite"/>
    </source>
</evidence>
<reference evidence="2 3" key="1">
    <citation type="submission" date="2024-10" db="EMBL/GenBank/DDBJ databases">
        <title>Updated reference genomes for cyclostephanoid diatoms.</title>
        <authorList>
            <person name="Roberts W.R."/>
            <person name="Alverson A.J."/>
        </authorList>
    </citation>
    <scope>NUCLEOTIDE SEQUENCE [LARGE SCALE GENOMIC DNA]</scope>
    <source>
        <strain evidence="2 3">AJA276-08</strain>
    </source>
</reference>
<evidence type="ECO:0000313" key="2">
    <source>
        <dbReference type="EMBL" id="KAL3779224.1"/>
    </source>
</evidence>
<accession>A0ABD3NTW0</accession>
<sequence>MAVISASTPYPSMSIPTQREDNSGGAISRAHYEERSFDGYVSLISCHLEDKHVISCVAKLDSLGVLYSLRSLIKSLLDCGQGNFCGGDAYRLFVEVKLDLELMLNKPTRFLDNIEMTDRIPSLVICDQLYRRDTK</sequence>
<evidence type="ECO:0000313" key="3">
    <source>
        <dbReference type="Proteomes" id="UP001530315"/>
    </source>
</evidence>
<dbReference type="Proteomes" id="UP001530315">
    <property type="component" value="Unassembled WGS sequence"/>
</dbReference>
<proteinExistence type="predicted"/>
<dbReference type="EMBL" id="JALLAZ020001178">
    <property type="protein sequence ID" value="KAL3779224.1"/>
    <property type="molecule type" value="Genomic_DNA"/>
</dbReference>
<feature type="compositionally biased region" description="Polar residues" evidence="1">
    <location>
        <begin position="1"/>
        <end position="17"/>
    </location>
</feature>